<dbReference type="EMBL" id="SPRX01000061">
    <property type="protein sequence ID" value="TIC62785.1"/>
    <property type="molecule type" value="Genomic_DNA"/>
</dbReference>
<dbReference type="EMBL" id="SPRC01000055">
    <property type="protein sequence ID" value="TIB75926.1"/>
    <property type="molecule type" value="Genomic_DNA"/>
</dbReference>
<evidence type="ECO:0000313" key="7">
    <source>
        <dbReference type="Proteomes" id="UP000305647"/>
    </source>
</evidence>
<evidence type="ECO:0000313" key="3">
    <source>
        <dbReference type="EMBL" id="TIC59871.1"/>
    </source>
</evidence>
<dbReference type="Gene3D" id="2.60.120.590">
    <property type="entry name" value="Alpha-ketoglutarate-dependent dioxygenase AlkB-like"/>
    <property type="match status" value="1"/>
</dbReference>
<dbReference type="Proteomes" id="UP000310685">
    <property type="component" value="Unassembled WGS sequence"/>
</dbReference>
<reference evidence="6 7" key="1">
    <citation type="submission" date="2019-03" db="EMBL/GenBank/DDBJ databases">
        <title>Sequencing 25 genomes of Wallemia mellicola.</title>
        <authorList>
            <person name="Gostincar C."/>
        </authorList>
    </citation>
    <scope>NUCLEOTIDE SEQUENCE [LARGE SCALE GENOMIC DNA]</scope>
    <source>
        <strain evidence="4 8">EXF-1274</strain>
        <strain evidence="3 6">EXF-1277</strain>
        <strain evidence="1 9">EXF-6152</strain>
        <strain evidence="5 10">EXF-757</strain>
        <strain evidence="2 7">EXF-8738</strain>
    </source>
</reference>
<dbReference type="AlphaFoldDB" id="A0A4T0NGD7"/>
<dbReference type="InterPro" id="IPR037151">
    <property type="entry name" value="AlkB-like_sf"/>
</dbReference>
<dbReference type="Proteomes" id="UP000310708">
    <property type="component" value="Unassembled WGS sequence"/>
</dbReference>
<evidence type="ECO:0000313" key="6">
    <source>
        <dbReference type="Proteomes" id="UP000305362"/>
    </source>
</evidence>
<dbReference type="Proteomes" id="UP000305362">
    <property type="component" value="Unassembled WGS sequence"/>
</dbReference>
<dbReference type="EMBL" id="SPRW01000049">
    <property type="protein sequence ID" value="TIC62279.1"/>
    <property type="molecule type" value="Genomic_DNA"/>
</dbReference>
<organism evidence="4 8">
    <name type="scientific">Wallemia mellicola</name>
    <dbReference type="NCBI Taxonomy" id="1708541"/>
    <lineage>
        <taxon>Eukaryota</taxon>
        <taxon>Fungi</taxon>
        <taxon>Dikarya</taxon>
        <taxon>Basidiomycota</taxon>
        <taxon>Wallemiomycotina</taxon>
        <taxon>Wallemiomycetes</taxon>
        <taxon>Wallemiales</taxon>
        <taxon>Wallemiaceae</taxon>
        <taxon>Wallemia</taxon>
    </lineage>
</organism>
<name>A0A4T0NGD7_9BASI</name>
<evidence type="ECO:0000313" key="10">
    <source>
        <dbReference type="Proteomes" id="UP000310708"/>
    </source>
</evidence>
<evidence type="ECO:0000313" key="8">
    <source>
        <dbReference type="Proteomes" id="UP000309601"/>
    </source>
</evidence>
<evidence type="ECO:0000313" key="4">
    <source>
        <dbReference type="EMBL" id="TIC62279.1"/>
    </source>
</evidence>
<evidence type="ECO:0000313" key="1">
    <source>
        <dbReference type="EMBL" id="TIB75926.1"/>
    </source>
</evidence>
<gene>
    <name evidence="5" type="ORF">E3Q01_03743</name>
    <name evidence="4" type="ORF">E3Q02_03575</name>
    <name evidence="3" type="ORF">E3Q03_03656</name>
    <name evidence="2" type="ORF">E3Q10_03774</name>
    <name evidence="1" type="ORF">E3Q22_03806</name>
</gene>
<dbReference type="Proteomes" id="UP000309601">
    <property type="component" value="Unassembled WGS sequence"/>
</dbReference>
<evidence type="ECO:0000313" key="2">
    <source>
        <dbReference type="EMBL" id="TIC25382.1"/>
    </source>
</evidence>
<evidence type="ECO:0000313" key="9">
    <source>
        <dbReference type="Proteomes" id="UP000310685"/>
    </source>
</evidence>
<dbReference type="Proteomes" id="UP000305647">
    <property type="component" value="Unassembled WGS sequence"/>
</dbReference>
<dbReference type="OrthoDB" id="412814at2759"/>
<dbReference type="EMBL" id="SPRV01000054">
    <property type="protein sequence ID" value="TIC59871.1"/>
    <property type="molecule type" value="Genomic_DNA"/>
</dbReference>
<accession>A0A4T0NGD7</accession>
<sequence>MNRSHFLNDRLIYIPDFITQSEENSLIDILENRITERQWRYDGGYKHQFIVISGGQLTKAGKLIQSSTPDHINSIYTRIQDYTSVLPNYSELYVIQPGQGHSGSVKATTATLTLSTHLVVQTELANTPILLEPRSLLIAVDNGPPNVIPGAVDRVTSPPASLLNAEHLTKDKYKRFAISGGQLPRSEGYILTMYDIKSITKSFINVLK</sequence>
<comment type="caution">
    <text evidence="4">The sequence shown here is derived from an EMBL/GenBank/DDBJ whole genome shotgun (WGS) entry which is preliminary data.</text>
</comment>
<protein>
    <submittedName>
        <fullName evidence="4">Uncharacterized protein</fullName>
    </submittedName>
</protein>
<evidence type="ECO:0000313" key="5">
    <source>
        <dbReference type="EMBL" id="TIC62785.1"/>
    </source>
</evidence>
<dbReference type="EMBL" id="SPRO01000058">
    <property type="protein sequence ID" value="TIC25382.1"/>
    <property type="molecule type" value="Genomic_DNA"/>
</dbReference>
<proteinExistence type="predicted"/>